<dbReference type="Gene3D" id="3.40.50.150">
    <property type="entry name" value="Vaccinia Virus protein VP39"/>
    <property type="match status" value="1"/>
</dbReference>
<accession>T0R568</accession>
<evidence type="ECO:0000313" key="11">
    <source>
        <dbReference type="Proteomes" id="UP000030762"/>
    </source>
</evidence>
<evidence type="ECO:0000259" key="9">
    <source>
        <dbReference type="PROSITE" id="PS51515"/>
    </source>
</evidence>
<evidence type="ECO:0000256" key="5">
    <source>
        <dbReference type="PROSITE-ProRule" id="PRU00266"/>
    </source>
</evidence>
<dbReference type="Proteomes" id="UP000030762">
    <property type="component" value="Unassembled WGS sequence"/>
</dbReference>
<dbReference type="InterPro" id="IPR024160">
    <property type="entry name" value="BIN3_SAM-bd_dom"/>
</dbReference>
<dbReference type="EMBL" id="JH767133">
    <property type="protein sequence ID" value="EQC42096.1"/>
    <property type="molecule type" value="Genomic_DNA"/>
</dbReference>
<evidence type="ECO:0000256" key="2">
    <source>
        <dbReference type="ARBA" id="ARBA00022603"/>
    </source>
</evidence>
<organism evidence="10 11">
    <name type="scientific">Saprolegnia diclina (strain VS20)</name>
    <dbReference type="NCBI Taxonomy" id="1156394"/>
    <lineage>
        <taxon>Eukaryota</taxon>
        <taxon>Sar</taxon>
        <taxon>Stramenopiles</taxon>
        <taxon>Oomycota</taxon>
        <taxon>Saprolegniomycetes</taxon>
        <taxon>Saprolegniales</taxon>
        <taxon>Saprolegniaceae</taxon>
        <taxon>Saprolegnia</taxon>
    </lineage>
</organism>
<dbReference type="GO" id="GO:0008171">
    <property type="term" value="F:O-methyltransferase activity"/>
    <property type="evidence" value="ECO:0007669"/>
    <property type="project" value="UniProtKB-UniRule"/>
</dbReference>
<dbReference type="Pfam" id="PF06859">
    <property type="entry name" value="Bin3"/>
    <property type="match status" value="1"/>
</dbReference>
<evidence type="ECO:0000259" key="8">
    <source>
        <dbReference type="PROSITE" id="PS50137"/>
    </source>
</evidence>
<gene>
    <name evidence="10" type="ORF">SDRG_00937</name>
</gene>
<dbReference type="SMART" id="SM00358">
    <property type="entry name" value="DSRM"/>
    <property type="match status" value="1"/>
</dbReference>
<name>T0R568_SAPDV</name>
<dbReference type="SUPFAM" id="SSF54768">
    <property type="entry name" value="dsRNA-binding domain-like"/>
    <property type="match status" value="1"/>
</dbReference>
<dbReference type="PANTHER" id="PTHR12315:SF1">
    <property type="entry name" value="RNA 5'-MONOPHOSPHATE METHYLTRANSFERASE"/>
    <property type="match status" value="1"/>
</dbReference>
<dbReference type="PROSITE" id="PS50137">
    <property type="entry name" value="DS_RBD"/>
    <property type="match status" value="1"/>
</dbReference>
<dbReference type="AlphaFoldDB" id="T0R568"/>
<dbReference type="InterPro" id="IPR014720">
    <property type="entry name" value="dsRBD_dom"/>
</dbReference>
<dbReference type="Gene3D" id="3.30.160.20">
    <property type="match status" value="1"/>
</dbReference>
<dbReference type="InterPro" id="IPR039772">
    <property type="entry name" value="Bin3-like"/>
</dbReference>
<keyword evidence="3 7" id="KW-0808">Transferase</keyword>
<evidence type="ECO:0000256" key="6">
    <source>
        <dbReference type="PROSITE-ProRule" id="PRU00848"/>
    </source>
</evidence>
<dbReference type="PANTHER" id="PTHR12315">
    <property type="entry name" value="BICOID-INTERACTING PROTEIN RELATED"/>
    <property type="match status" value="1"/>
</dbReference>
<feature type="domain" description="Bin3-type SAM" evidence="9">
    <location>
        <begin position="24"/>
        <end position="341"/>
    </location>
</feature>
<keyword evidence="11" id="KW-1185">Reference proteome</keyword>
<dbReference type="PROSITE" id="PS51515">
    <property type="entry name" value="BIN3_SAM"/>
    <property type="match status" value="1"/>
</dbReference>
<dbReference type="VEuPathDB" id="FungiDB:SDRG_00937"/>
<evidence type="ECO:0000256" key="7">
    <source>
        <dbReference type="RuleBase" id="RU367087"/>
    </source>
</evidence>
<dbReference type="OMA" id="YYLDIGC"/>
<dbReference type="eggNOG" id="KOG2899">
    <property type="taxonomic scope" value="Eukaryota"/>
</dbReference>
<dbReference type="Pfam" id="PF00035">
    <property type="entry name" value="dsrm"/>
    <property type="match status" value="1"/>
</dbReference>
<dbReference type="GO" id="GO:2000632">
    <property type="term" value="P:negative regulation of pre-miRNA processing"/>
    <property type="evidence" value="ECO:0007669"/>
    <property type="project" value="TreeGrafter"/>
</dbReference>
<dbReference type="GeneID" id="19941664"/>
<keyword evidence="2 7" id="KW-0489">Methyltransferase</keyword>
<protein>
    <recommendedName>
        <fullName evidence="7">RNA methyltransferase</fullName>
        <ecNumber evidence="7">2.1.1.-</ecNumber>
    </recommendedName>
</protein>
<evidence type="ECO:0000256" key="3">
    <source>
        <dbReference type="ARBA" id="ARBA00022679"/>
    </source>
</evidence>
<reference evidence="10 11" key="1">
    <citation type="submission" date="2012-04" db="EMBL/GenBank/DDBJ databases">
        <title>The Genome Sequence of Saprolegnia declina VS20.</title>
        <authorList>
            <consortium name="The Broad Institute Genome Sequencing Platform"/>
            <person name="Russ C."/>
            <person name="Nusbaum C."/>
            <person name="Tyler B."/>
            <person name="van West P."/>
            <person name="Dieguez-Uribeondo J."/>
            <person name="de Bruijn I."/>
            <person name="Tripathy S."/>
            <person name="Jiang R."/>
            <person name="Young S.K."/>
            <person name="Zeng Q."/>
            <person name="Gargeya S."/>
            <person name="Fitzgerald M."/>
            <person name="Haas B."/>
            <person name="Abouelleil A."/>
            <person name="Alvarado L."/>
            <person name="Arachchi H.M."/>
            <person name="Berlin A."/>
            <person name="Chapman S.B."/>
            <person name="Goldberg J."/>
            <person name="Griggs A."/>
            <person name="Gujja S."/>
            <person name="Hansen M."/>
            <person name="Howarth C."/>
            <person name="Imamovic A."/>
            <person name="Larimer J."/>
            <person name="McCowen C."/>
            <person name="Montmayeur A."/>
            <person name="Murphy C."/>
            <person name="Neiman D."/>
            <person name="Pearson M."/>
            <person name="Priest M."/>
            <person name="Roberts A."/>
            <person name="Saif S."/>
            <person name="Shea T."/>
            <person name="Sisk P."/>
            <person name="Sykes S."/>
            <person name="Wortman J."/>
            <person name="Nusbaum C."/>
            <person name="Birren B."/>
        </authorList>
    </citation>
    <scope>NUCLEOTIDE SEQUENCE [LARGE SCALE GENOMIC DNA]</scope>
    <source>
        <strain evidence="10 11">VS20</strain>
    </source>
</reference>
<dbReference type="InterPro" id="IPR010675">
    <property type="entry name" value="Bin3_C"/>
</dbReference>
<dbReference type="GO" id="GO:0008173">
    <property type="term" value="F:RNA methyltransferase activity"/>
    <property type="evidence" value="ECO:0007669"/>
    <property type="project" value="UniProtKB-UniRule"/>
</dbReference>
<dbReference type="GO" id="GO:0032259">
    <property type="term" value="P:methylation"/>
    <property type="evidence" value="ECO:0007669"/>
    <property type="project" value="UniProtKB-KW"/>
</dbReference>
<dbReference type="EC" id="2.1.1.-" evidence="7"/>
<keyword evidence="5" id="KW-0694">RNA-binding</keyword>
<sequence>MDADLAVEHVFGNFHDYYEFNPESERLRFLSPSVRAGLCSLLSGRRAYYLDIGCNEGKLTQAVHRALVSGALPVAPATTTTFSVDSISELNEAIQKHHVAPTYVTIEDGGFGHRKHFVLHVFIANVFFGAGDGVSKKVAKAKAAAEALARLAAIASPSDDAPTTVAPVTAAEPTSSNVDLRTLGIDVDAELIGRAAALAPSDMSLTFQVADVMEGGRLAALCDAFLSETEGKTFDLISCFSITMWIHLHHGDAGLLNFLNLVSAKTTHLILEPQPWKCYKTATRRLQRLHHTIPASFRAIQITHTVVDVIDKHLSDLFPYKTPLGKTNWSRPVMLYSKVPLPTL</sequence>
<dbReference type="GO" id="GO:0005737">
    <property type="term" value="C:cytoplasm"/>
    <property type="evidence" value="ECO:0007669"/>
    <property type="project" value="TreeGrafter"/>
</dbReference>
<evidence type="ECO:0000313" key="10">
    <source>
        <dbReference type="EMBL" id="EQC42096.1"/>
    </source>
</evidence>
<dbReference type="OrthoDB" id="273070at2759"/>
<dbReference type="InterPro" id="IPR029063">
    <property type="entry name" value="SAM-dependent_MTases_sf"/>
</dbReference>
<evidence type="ECO:0000256" key="1">
    <source>
        <dbReference type="ARBA" id="ARBA00008361"/>
    </source>
</evidence>
<dbReference type="GO" id="GO:0003723">
    <property type="term" value="F:RNA binding"/>
    <property type="evidence" value="ECO:0007669"/>
    <property type="project" value="UniProtKB-UniRule"/>
</dbReference>
<dbReference type="STRING" id="1156394.T0R568"/>
<dbReference type="InParanoid" id="T0R568"/>
<comment type="similarity">
    <text evidence="1 7">Belongs to the methyltransferase superfamily.</text>
</comment>
<proteinExistence type="inferred from homology"/>
<evidence type="ECO:0000256" key="4">
    <source>
        <dbReference type="ARBA" id="ARBA00022691"/>
    </source>
</evidence>
<dbReference type="RefSeq" id="XP_008604665.1">
    <property type="nucleotide sequence ID" value="XM_008606443.1"/>
</dbReference>
<keyword evidence="4 6" id="KW-0949">S-adenosyl-L-methionine</keyword>
<feature type="domain" description="DRBM" evidence="8">
    <location>
        <begin position="85"/>
        <end position="153"/>
    </location>
</feature>